<reference evidence="6" key="4">
    <citation type="journal article" date="2019" name="Viruses">
        <title>Genome Analysis of A Novel South African Cydia pomonella granulovirus (CpGV-SA) with Resistance-Breaking Potential.</title>
        <authorList>
            <person name="Motsoeneng B."/>
            <person name="Jukes M.D."/>
            <person name="Knox C.M."/>
            <person name="Hill M.P."/>
            <person name="Moore S.D."/>
        </authorList>
    </citation>
    <scope>NUCLEOTIDE SEQUENCE</scope>
    <source>
        <strain evidence="6">CpGV-SA</strain>
    </source>
</reference>
<evidence type="ECO:0000313" key="10">
    <source>
        <dbReference type="EMBL" id="QGY99732.1"/>
    </source>
</evidence>
<keyword evidence="1" id="KW-0472">Membrane</keyword>
<evidence type="ECO:0000313" key="8">
    <source>
        <dbReference type="EMBL" id="QGY99447.1"/>
    </source>
</evidence>
<dbReference type="InterPro" id="IPR007978">
    <property type="entry name" value="Baculo_ODV-E27"/>
</dbReference>
<dbReference type="EMBL" id="MN696165">
    <property type="protein sequence ID" value="QGY99306.1"/>
    <property type="molecule type" value="Genomic_DNA"/>
</dbReference>
<dbReference type="EMBL" id="MN696171">
    <property type="protein sequence ID" value="QGZ00157.1"/>
    <property type="molecule type" value="Genomic_DNA"/>
</dbReference>
<evidence type="ECO:0000313" key="7">
    <source>
        <dbReference type="EMBL" id="QGY99306.1"/>
    </source>
</evidence>
<dbReference type="EMBL" id="MN696169">
    <property type="protein sequence ID" value="QGY99873.1"/>
    <property type="molecule type" value="Genomic_DNA"/>
</dbReference>
<dbReference type="Pfam" id="PF05314">
    <property type="entry name" value="Baculo_ODV-E27"/>
    <property type="match status" value="1"/>
</dbReference>
<evidence type="ECO:0000313" key="13">
    <source>
        <dbReference type="EMBL" id="QGZ00157.1"/>
    </source>
</evidence>
<reference evidence="3" key="1">
    <citation type="journal article" date="2014" name="Proc. Natl. Acad. Sci. U.S.A.">
        <title>Baculovirus resistance in codling moth is virus isolate-dependent and the consequence of a mutation in viral gene pe38.</title>
        <authorList>
            <person name="Gebhardt M.M."/>
            <person name="Eberle K.E."/>
            <person name="Radtke P."/>
            <person name="Jehle J.A."/>
        </authorList>
    </citation>
    <scope>NUCLEOTIDE SEQUENCE</scope>
    <source>
        <strain evidence="3">CpGV-I07</strain>
        <strain evidence="5">CpGV-I12</strain>
        <strain evidence="4">CpGV-M</strain>
        <strain evidence="2">CpGV-S</strain>
    </source>
</reference>
<dbReference type="EMBL" id="KM217573">
    <property type="protein sequence ID" value="AIU36744.1"/>
    <property type="molecule type" value="Genomic_DNA"/>
</dbReference>
<feature type="transmembrane region" description="Helical" evidence="1">
    <location>
        <begin position="212"/>
        <end position="231"/>
    </location>
</feature>
<evidence type="ECO:0000313" key="9">
    <source>
        <dbReference type="EMBL" id="QGY99590.1"/>
    </source>
</evidence>
<accession>A0A097P166</accession>
<evidence type="ECO:0000313" key="2">
    <source>
        <dbReference type="EMBL" id="AIU36744.1"/>
    </source>
</evidence>
<evidence type="ECO:0000313" key="3">
    <source>
        <dbReference type="EMBL" id="AIU36880.1"/>
    </source>
</evidence>
<reference evidence="3" key="2">
    <citation type="submission" date="2014-07" db="EMBL/GenBank/DDBJ databases">
        <title>Comparative genomics of CpGV: Evolution of a crop protection agent.</title>
        <authorList>
            <person name="Radtke P.C."/>
            <person name="Jehle J.A."/>
        </authorList>
    </citation>
    <scope>NUCLEOTIDE SEQUENCE</scope>
    <source>
        <strain evidence="3">CpGV-I07</strain>
    </source>
</reference>
<dbReference type="KEGG" id="vg:921348"/>
<dbReference type="GO" id="GO:0019031">
    <property type="term" value="C:viral envelope"/>
    <property type="evidence" value="ECO:0007669"/>
    <property type="project" value="InterPro"/>
</dbReference>
<dbReference type="EMBL" id="MN696168">
    <property type="protein sequence ID" value="QGY99732.1"/>
    <property type="molecule type" value="Genomic_DNA"/>
</dbReference>
<dbReference type="EMBL" id="MN696166">
    <property type="protein sequence ID" value="QGY99447.1"/>
    <property type="molecule type" value="Genomic_DNA"/>
</dbReference>
<organism evidence="3">
    <name type="scientific">Cydia pomonella granulosis virus</name>
    <name type="common">CpGV</name>
    <name type="synonym">Cydia pomonella granulovirus</name>
    <dbReference type="NCBI Taxonomy" id="28289"/>
    <lineage>
        <taxon>Viruses</taxon>
        <taxon>Viruses incertae sedis</taxon>
        <taxon>Naldaviricetes</taxon>
        <taxon>Lefavirales</taxon>
        <taxon>Baculoviridae</taxon>
        <taxon>Betabaculovirus</taxon>
        <taxon>Betabaculovirus cypomonellae</taxon>
    </lineage>
</organism>
<dbReference type="EMBL" id="KM217575">
    <property type="protein sequence ID" value="AIU37023.1"/>
    <property type="molecule type" value="Genomic_DNA"/>
</dbReference>
<evidence type="ECO:0000256" key="1">
    <source>
        <dbReference type="SAM" id="Phobius"/>
    </source>
</evidence>
<dbReference type="EMBL" id="MN696170">
    <property type="protein sequence ID" value="QGZ00015.1"/>
    <property type="molecule type" value="Genomic_DNA"/>
</dbReference>
<dbReference type="EMBL" id="MN696167">
    <property type="protein sequence ID" value="QGY99590.1"/>
    <property type="molecule type" value="Genomic_DNA"/>
</dbReference>
<protein>
    <submittedName>
        <fullName evidence="3 6 7">Odv-ec27</fullName>
    </submittedName>
</protein>
<dbReference type="EMBL" id="KM217576">
    <property type="protein sequence ID" value="AIU37165.1"/>
    <property type="molecule type" value="Genomic_DNA"/>
</dbReference>
<gene>
    <name evidence="3" type="primary">orf97</name>
</gene>
<reference evidence="7" key="3">
    <citation type="journal article" date="2019" name="Virology">
        <title>Single nucleotide polymorphism (SNP) frequencies and distribution reveal complex genetic composition of seven novel natural isolates of Cydia pomonella granulovirus.</title>
        <authorList>
            <person name="Fan J."/>
            <person name="Wennmann J.T."/>
            <person name="Wang D."/>
            <person name="Jehle J.A."/>
        </authorList>
    </citation>
    <scope>NUCLEOTIDE SEQUENCE</scope>
    <source>
        <strain evidence="7">CpGV-ALE</strain>
        <strain evidence="8">CpGV-JQ</strain>
        <strain evidence="9">CpGV-KS1</strain>
        <strain evidence="10">CpGV-KS2</strain>
        <strain evidence="11">CpGV-WW</strain>
        <strain evidence="13">CpGV-ZY</strain>
        <strain evidence="12">CpGV-ZY2</strain>
    </source>
</reference>
<dbReference type="EMBL" id="MN075941">
    <property type="protein sequence ID" value="QDW81157.1"/>
    <property type="molecule type" value="Genomic_DNA"/>
</dbReference>
<evidence type="ECO:0000313" key="4">
    <source>
        <dbReference type="EMBL" id="AIU37023.1"/>
    </source>
</evidence>
<dbReference type="EMBL" id="KM217574">
    <property type="protein sequence ID" value="AIU36880.1"/>
    <property type="molecule type" value="Genomic_DNA"/>
</dbReference>
<evidence type="ECO:0000313" key="6">
    <source>
        <dbReference type="EMBL" id="QDW81157.1"/>
    </source>
</evidence>
<dbReference type="OrthoDB" id="10588at10239"/>
<keyword evidence="1" id="KW-1133">Transmembrane helix</keyword>
<sequence length="288" mass="33716">MNRLRTDERRVENYRTVTEIVDADNSYKKEFDVSDLVYQNEAYLRKINRRELYLMVAKYYVEVVRELNLPDMRVLFGNRSMLEKVYSFVYYSLAFVNNQMVPHSVKFVDMKFVDVRDRSMSIPTDPIVFYKSLHSDDSTITCFIDSANILRILEKPVDVEAKFEMDDGKSQVFKMLDKIKNVEKKQSLATQRIIMYPFMETMEATPKMNEAYVTQFVTLLTIFSNAYLGLFKLMRSDFQQYFHYLLNHESLVREQSLPNVNNLIIGHFSFNVEAGASGKKGSGGLVFK</sequence>
<name>A0A097P166_GVCP</name>
<proteinExistence type="predicted"/>
<evidence type="ECO:0000313" key="5">
    <source>
        <dbReference type="EMBL" id="AIU37165.1"/>
    </source>
</evidence>
<evidence type="ECO:0000313" key="11">
    <source>
        <dbReference type="EMBL" id="QGY99873.1"/>
    </source>
</evidence>
<evidence type="ECO:0000313" key="12">
    <source>
        <dbReference type="EMBL" id="QGZ00015.1"/>
    </source>
</evidence>
<organismHost>
    <name type="scientific">Cydia pomonella</name>
    <name type="common">Codling moth</name>
    <dbReference type="NCBI Taxonomy" id="82600"/>
</organismHost>
<keyword evidence="1" id="KW-0812">Transmembrane</keyword>